<dbReference type="PANTHER" id="PTHR24320">
    <property type="entry name" value="RETINOL DEHYDROGENASE"/>
    <property type="match status" value="1"/>
</dbReference>
<proteinExistence type="inferred from homology"/>
<evidence type="ECO:0000256" key="1">
    <source>
        <dbReference type="ARBA" id="ARBA00006484"/>
    </source>
</evidence>
<evidence type="ECO:0000256" key="2">
    <source>
        <dbReference type="ARBA" id="ARBA00023002"/>
    </source>
</evidence>
<dbReference type="STRING" id="1331196.A0A1B9IJ22"/>
<dbReference type="Gene3D" id="3.40.50.720">
    <property type="entry name" value="NAD(P)-binding Rossmann-like Domain"/>
    <property type="match status" value="1"/>
</dbReference>
<comment type="similarity">
    <text evidence="1">Belongs to the short-chain dehydrogenases/reductases (SDR) family.</text>
</comment>
<dbReference type="EMBL" id="KI669466">
    <property type="protein sequence ID" value="OCF55636.1"/>
    <property type="molecule type" value="Genomic_DNA"/>
</dbReference>
<keyword evidence="4" id="KW-1185">Reference proteome</keyword>
<dbReference type="Proteomes" id="UP000092583">
    <property type="component" value="Unassembled WGS sequence"/>
</dbReference>
<dbReference type="PRINTS" id="PR00081">
    <property type="entry name" value="GDHRDH"/>
</dbReference>
<dbReference type="Pfam" id="PF00106">
    <property type="entry name" value="adh_short"/>
    <property type="match status" value="1"/>
</dbReference>
<dbReference type="InterPro" id="IPR036291">
    <property type="entry name" value="NAD(P)-bd_dom_sf"/>
</dbReference>
<dbReference type="InterPro" id="IPR002347">
    <property type="entry name" value="SDR_fam"/>
</dbReference>
<keyword evidence="2" id="KW-0560">Oxidoreductase</keyword>
<reference evidence="4" key="2">
    <citation type="submission" date="2013-12" db="EMBL/GenBank/DDBJ databases">
        <title>Evolution of pathogenesis and genome organization in the Tremellales.</title>
        <authorList>
            <person name="Cuomo C."/>
            <person name="Litvintseva A."/>
            <person name="Heitman J."/>
            <person name="Chen Y."/>
            <person name="Sun S."/>
            <person name="Springer D."/>
            <person name="Dromer F."/>
            <person name="Young S."/>
            <person name="Zeng Q."/>
            <person name="Chapman S."/>
            <person name="Gujja S."/>
            <person name="Saif S."/>
            <person name="Birren B."/>
        </authorList>
    </citation>
    <scope>NUCLEOTIDE SEQUENCE [LARGE SCALE GENOMIC DNA]</scope>
    <source>
        <strain evidence="4">CBS 10435</strain>
    </source>
</reference>
<sequence length="279" mass="30538">MFGGPYPWSLYCGQWSILPPAPKGNYLKDKVVVITGATSGVGLEASKQFADASPEQLIFAVRSVEAGEKLLGQIRKAHPNLQDKVMYLDLTDLQNIKDFSEAIKVFGRVDILINNAGINPNFDEGPYKSTKDGYERVFQTNVLSPFLTTLLLLPLLRKSSDPKVIFTGSDVHHIAPSDLIETALQNGQSIISAYNDEGKYHNPTRYYESKLLLQILSRNLIKTLPDITTINVNPGLAMTNLGRDFNLSLSPSGIVGILWFVANARSASKAARNLTSAAA</sequence>
<dbReference type="OrthoDB" id="542013at2759"/>
<name>A0A1B9IJ22_9TREE</name>
<reference evidence="3 4" key="1">
    <citation type="submission" date="2013-07" db="EMBL/GenBank/DDBJ databases">
        <title>The Genome Sequence of Kwoniella mangroviensis CBS10435.</title>
        <authorList>
            <consortium name="The Broad Institute Genome Sequencing Platform"/>
            <person name="Cuomo C."/>
            <person name="Litvintseva A."/>
            <person name="Chen Y."/>
            <person name="Heitman J."/>
            <person name="Sun S."/>
            <person name="Springer D."/>
            <person name="Dromer F."/>
            <person name="Young S.K."/>
            <person name="Zeng Q."/>
            <person name="Gargeya S."/>
            <person name="Fitzgerald M."/>
            <person name="Abouelleil A."/>
            <person name="Alvarado L."/>
            <person name="Berlin A.M."/>
            <person name="Chapman S.B."/>
            <person name="Dewar J."/>
            <person name="Goldberg J."/>
            <person name="Griggs A."/>
            <person name="Gujja S."/>
            <person name="Hansen M."/>
            <person name="Howarth C."/>
            <person name="Imamovic A."/>
            <person name="Larimer J."/>
            <person name="McCowan C."/>
            <person name="Murphy C."/>
            <person name="Pearson M."/>
            <person name="Priest M."/>
            <person name="Roberts A."/>
            <person name="Saif S."/>
            <person name="Shea T."/>
            <person name="Sykes S."/>
            <person name="Wortman J."/>
            <person name="Nusbaum C."/>
            <person name="Birren B."/>
        </authorList>
    </citation>
    <scope>NUCLEOTIDE SEQUENCE [LARGE SCALE GENOMIC DNA]</scope>
    <source>
        <strain evidence="3 4">CBS 10435</strain>
    </source>
</reference>
<dbReference type="GO" id="GO:0016491">
    <property type="term" value="F:oxidoreductase activity"/>
    <property type="evidence" value="ECO:0007669"/>
    <property type="project" value="UniProtKB-KW"/>
</dbReference>
<evidence type="ECO:0008006" key="5">
    <source>
        <dbReference type="Google" id="ProtNLM"/>
    </source>
</evidence>
<organism evidence="3 4">
    <name type="scientific">Kwoniella mangroviensis CBS 10435</name>
    <dbReference type="NCBI Taxonomy" id="1331196"/>
    <lineage>
        <taxon>Eukaryota</taxon>
        <taxon>Fungi</taxon>
        <taxon>Dikarya</taxon>
        <taxon>Basidiomycota</taxon>
        <taxon>Agaricomycotina</taxon>
        <taxon>Tremellomycetes</taxon>
        <taxon>Tremellales</taxon>
        <taxon>Cryptococcaceae</taxon>
        <taxon>Kwoniella</taxon>
    </lineage>
</organism>
<protein>
    <recommendedName>
        <fullName evidence="5">Short-chain dehydrogenase</fullName>
    </recommendedName>
</protein>
<dbReference type="PANTHER" id="PTHR24320:SF152">
    <property type="entry name" value="SHORT-CHAIN DEHYDROGENASE_REDUCTASE FAMILY PROTEIN"/>
    <property type="match status" value="1"/>
</dbReference>
<dbReference type="SUPFAM" id="SSF51735">
    <property type="entry name" value="NAD(P)-binding Rossmann-fold domains"/>
    <property type="match status" value="1"/>
</dbReference>
<dbReference type="AlphaFoldDB" id="A0A1B9IJ22"/>
<accession>A0A1B9IJ22</accession>
<evidence type="ECO:0000313" key="3">
    <source>
        <dbReference type="EMBL" id="OCF55636.1"/>
    </source>
</evidence>
<gene>
    <name evidence="3" type="ORF">L486_07121</name>
</gene>
<evidence type="ECO:0000313" key="4">
    <source>
        <dbReference type="Proteomes" id="UP000092583"/>
    </source>
</evidence>